<dbReference type="AlphaFoldDB" id="A0A1G2E273"/>
<keyword evidence="3" id="KW-0963">Cytoplasm</keyword>
<accession>A0A1G2E273</accession>
<dbReference type="GO" id="GO:0051082">
    <property type="term" value="F:unfolded protein binding"/>
    <property type="evidence" value="ECO:0007669"/>
    <property type="project" value="TreeGrafter"/>
</dbReference>
<comment type="function">
    <text evidence="3 4">Together with the chaperonin GroEL, plays an essential role in assisting protein folding. The GroEL-GroES system forms a nano-cage that allows encapsulation of the non-native substrate proteins and provides a physical environment optimized to promote and accelerate protein folding. GroES binds to the apical surface of the GroEL ring, thereby capping the opening of the GroEL channel.</text>
</comment>
<comment type="subcellular location">
    <subcellularLocation>
        <location evidence="3">Cytoplasm</location>
    </subcellularLocation>
</comment>
<dbReference type="GO" id="GO:0046872">
    <property type="term" value="F:metal ion binding"/>
    <property type="evidence" value="ECO:0007669"/>
    <property type="project" value="TreeGrafter"/>
</dbReference>
<name>A0A1G2E273_9BACT</name>
<dbReference type="FunFam" id="2.30.33.40:FF:000001">
    <property type="entry name" value="10 kDa chaperonin"/>
    <property type="match status" value="1"/>
</dbReference>
<dbReference type="Proteomes" id="UP000177360">
    <property type="component" value="Unassembled WGS sequence"/>
</dbReference>
<proteinExistence type="inferred from homology"/>
<evidence type="ECO:0000256" key="2">
    <source>
        <dbReference type="ARBA" id="ARBA00023186"/>
    </source>
</evidence>
<reference evidence="5 6" key="1">
    <citation type="journal article" date="2016" name="Nat. Commun.">
        <title>Thousands of microbial genomes shed light on interconnected biogeochemical processes in an aquifer system.</title>
        <authorList>
            <person name="Anantharaman K."/>
            <person name="Brown C.T."/>
            <person name="Hug L.A."/>
            <person name="Sharon I."/>
            <person name="Castelle C.J."/>
            <person name="Probst A.J."/>
            <person name="Thomas B.C."/>
            <person name="Singh A."/>
            <person name="Wilkins M.J."/>
            <person name="Karaoz U."/>
            <person name="Brodie E.L."/>
            <person name="Williams K.H."/>
            <person name="Hubbard S.S."/>
            <person name="Banfield J.F."/>
        </authorList>
    </citation>
    <scope>NUCLEOTIDE SEQUENCE [LARGE SCALE GENOMIC DNA]</scope>
</reference>
<dbReference type="SUPFAM" id="SSF50129">
    <property type="entry name" value="GroES-like"/>
    <property type="match status" value="1"/>
</dbReference>
<dbReference type="EMBL" id="MHLZ01000036">
    <property type="protein sequence ID" value="OGZ19351.1"/>
    <property type="molecule type" value="Genomic_DNA"/>
</dbReference>
<dbReference type="HAMAP" id="MF_00580">
    <property type="entry name" value="CH10"/>
    <property type="match status" value="1"/>
</dbReference>
<dbReference type="GO" id="GO:0005524">
    <property type="term" value="F:ATP binding"/>
    <property type="evidence" value="ECO:0007669"/>
    <property type="project" value="InterPro"/>
</dbReference>
<sequence>MNIKPLSNYILIEPSKGEDKTISGILLPETAEKERPEQGRVIAVGPGRKTASGKILTLDIKPGDKVLFTKYGPSEIKVENKEYLIAKEEDILAIIE</sequence>
<organism evidence="5 6">
    <name type="scientific">Candidatus Nealsonbacteria bacterium RIFCSPHIGHO2_01_FULL_38_55</name>
    <dbReference type="NCBI Taxonomy" id="1801664"/>
    <lineage>
        <taxon>Bacteria</taxon>
        <taxon>Candidatus Nealsoniibacteriota</taxon>
    </lineage>
</organism>
<dbReference type="InterPro" id="IPR011032">
    <property type="entry name" value="GroES-like_sf"/>
</dbReference>
<comment type="similarity">
    <text evidence="1 3 4">Belongs to the GroES chaperonin family.</text>
</comment>
<evidence type="ECO:0000313" key="5">
    <source>
        <dbReference type="EMBL" id="OGZ19351.1"/>
    </source>
</evidence>
<comment type="caution">
    <text evidence="5">The sequence shown here is derived from an EMBL/GenBank/DDBJ whole genome shotgun (WGS) entry which is preliminary data.</text>
</comment>
<evidence type="ECO:0000256" key="1">
    <source>
        <dbReference type="ARBA" id="ARBA00006975"/>
    </source>
</evidence>
<dbReference type="SMART" id="SM00883">
    <property type="entry name" value="Cpn10"/>
    <property type="match status" value="1"/>
</dbReference>
<dbReference type="PANTHER" id="PTHR10772:SF63">
    <property type="entry name" value="20 KDA CHAPERONIN, CHLOROPLASTIC"/>
    <property type="match status" value="1"/>
</dbReference>
<dbReference type="InterPro" id="IPR020818">
    <property type="entry name" value="Chaperonin_GroES"/>
</dbReference>
<dbReference type="NCBIfam" id="NF001531">
    <property type="entry name" value="PRK00364.2-2"/>
    <property type="match status" value="1"/>
</dbReference>
<gene>
    <name evidence="3" type="primary">groES</name>
    <name evidence="3" type="synonym">groS</name>
    <name evidence="5" type="ORF">A2626_01030</name>
</gene>
<dbReference type="GO" id="GO:0051087">
    <property type="term" value="F:protein-folding chaperone binding"/>
    <property type="evidence" value="ECO:0007669"/>
    <property type="project" value="TreeGrafter"/>
</dbReference>
<evidence type="ECO:0000256" key="3">
    <source>
        <dbReference type="HAMAP-Rule" id="MF_00580"/>
    </source>
</evidence>
<keyword evidence="2 3" id="KW-0143">Chaperone</keyword>
<evidence type="ECO:0000313" key="6">
    <source>
        <dbReference type="Proteomes" id="UP000177360"/>
    </source>
</evidence>
<dbReference type="Pfam" id="PF00166">
    <property type="entry name" value="Cpn10"/>
    <property type="match status" value="1"/>
</dbReference>
<dbReference type="PRINTS" id="PR00297">
    <property type="entry name" value="CHAPERONIN10"/>
</dbReference>
<dbReference type="CDD" id="cd00320">
    <property type="entry name" value="cpn10"/>
    <property type="match status" value="1"/>
</dbReference>
<evidence type="ECO:0000256" key="4">
    <source>
        <dbReference type="RuleBase" id="RU000535"/>
    </source>
</evidence>
<dbReference type="GO" id="GO:0005737">
    <property type="term" value="C:cytoplasm"/>
    <property type="evidence" value="ECO:0007669"/>
    <property type="project" value="UniProtKB-SubCell"/>
</dbReference>
<dbReference type="Gene3D" id="2.30.33.40">
    <property type="entry name" value="GroES chaperonin"/>
    <property type="match status" value="1"/>
</dbReference>
<comment type="subunit">
    <text evidence="3">Heptamer of 7 subunits arranged in a ring. Interacts with the chaperonin GroEL.</text>
</comment>
<dbReference type="PANTHER" id="PTHR10772">
    <property type="entry name" value="10 KDA HEAT SHOCK PROTEIN"/>
    <property type="match status" value="1"/>
</dbReference>
<protein>
    <recommendedName>
        <fullName evidence="3">Co-chaperonin GroES</fullName>
    </recommendedName>
    <alternativeName>
        <fullName evidence="3">10 kDa chaperonin</fullName>
    </alternativeName>
    <alternativeName>
        <fullName evidence="3">Chaperonin-10</fullName>
        <shortName evidence="3">Cpn10</shortName>
    </alternativeName>
</protein>
<dbReference type="GO" id="GO:0044183">
    <property type="term" value="F:protein folding chaperone"/>
    <property type="evidence" value="ECO:0007669"/>
    <property type="project" value="InterPro"/>
</dbReference>
<dbReference type="InterPro" id="IPR037124">
    <property type="entry name" value="Chaperonin_GroES_sf"/>
</dbReference>